<dbReference type="PANTHER" id="PTHR41913">
    <property type="entry name" value="DUF1684 DOMAIN-CONTAINING PROTEIN"/>
    <property type="match status" value="1"/>
</dbReference>
<evidence type="ECO:0000256" key="1">
    <source>
        <dbReference type="SAM" id="MobiDB-lite"/>
    </source>
</evidence>
<feature type="region of interest" description="Disordered" evidence="1">
    <location>
        <begin position="1"/>
        <end position="34"/>
    </location>
</feature>
<protein>
    <submittedName>
        <fullName evidence="2">DUF1684 domain-containing protein</fullName>
    </submittedName>
</protein>
<accession>A0A9D5YYY7</accession>
<reference evidence="2 3" key="1">
    <citation type="submission" date="2020-08" db="EMBL/GenBank/DDBJ databases">
        <title>A Genomic Blueprint of the Chicken Gut Microbiome.</title>
        <authorList>
            <person name="Gilroy R."/>
            <person name="Ravi A."/>
            <person name="Getino M."/>
            <person name="Pursley I."/>
            <person name="Horton D.L."/>
            <person name="Alikhan N.-F."/>
            <person name="Baker D."/>
            <person name="Gharbi K."/>
            <person name="Hall N."/>
            <person name="Watson M."/>
            <person name="Adriaenssens E.M."/>
            <person name="Foster-Nyarko E."/>
            <person name="Jarju S."/>
            <person name="Secka A."/>
            <person name="Antonio M."/>
            <person name="Oren A."/>
            <person name="Chaudhuri R."/>
            <person name="La Ragione R.M."/>
            <person name="Hildebrand F."/>
            <person name="Pallen M.J."/>
        </authorList>
    </citation>
    <scope>NUCLEOTIDE SEQUENCE [LARGE SCALE GENOMIC DNA]</scope>
    <source>
        <strain evidence="2 3">Sa1BUA8</strain>
    </source>
</reference>
<dbReference type="PANTHER" id="PTHR41913:SF1">
    <property type="entry name" value="DUF1684 DOMAIN-CONTAINING PROTEIN"/>
    <property type="match status" value="1"/>
</dbReference>
<comment type="caution">
    <text evidence="2">The sequence shown here is derived from an EMBL/GenBank/DDBJ whole genome shotgun (WGS) entry which is preliminary data.</text>
</comment>
<dbReference type="EMBL" id="JACSPN010000016">
    <property type="protein sequence ID" value="MBE7701183.1"/>
    <property type="molecule type" value="Genomic_DNA"/>
</dbReference>
<organism evidence="2 3">
    <name type="scientific">Oerskovia douganii</name>
    <dbReference type="NCBI Taxonomy" id="2762210"/>
    <lineage>
        <taxon>Bacteria</taxon>
        <taxon>Bacillati</taxon>
        <taxon>Actinomycetota</taxon>
        <taxon>Actinomycetes</taxon>
        <taxon>Micrococcales</taxon>
        <taxon>Cellulomonadaceae</taxon>
        <taxon>Oerskovia</taxon>
    </lineage>
</organism>
<proteinExistence type="predicted"/>
<name>A0A9D5YYY7_9CELL</name>
<dbReference type="AlphaFoldDB" id="A0A9D5YYY7"/>
<keyword evidence="3" id="KW-1185">Reference proteome</keyword>
<evidence type="ECO:0000313" key="2">
    <source>
        <dbReference type="EMBL" id="MBE7701183.1"/>
    </source>
</evidence>
<dbReference type="InterPro" id="IPR012467">
    <property type="entry name" value="DUF1684"/>
</dbReference>
<evidence type="ECO:0000313" key="3">
    <source>
        <dbReference type="Proteomes" id="UP000822993"/>
    </source>
</evidence>
<dbReference type="RefSeq" id="WP_193720435.1">
    <property type="nucleotide sequence ID" value="NZ_JACSPN010000016.1"/>
</dbReference>
<gene>
    <name evidence="2" type="ORF">H9623_12840</name>
</gene>
<dbReference type="Proteomes" id="UP000822993">
    <property type="component" value="Unassembled WGS sequence"/>
</dbReference>
<dbReference type="Pfam" id="PF07920">
    <property type="entry name" value="DUF1684"/>
    <property type="match status" value="1"/>
</dbReference>
<sequence>MTTSTTSPAGATTRGRHAASAPTAAPTETAGAPAGAAVAAWSAWHAERERTLREQHGWLTLTSLHWVPGSPTSFPGLPGEWWSDADGVHLRAAAADGIVPSGGQDALRGTHVQDVAEGASAFVATFVPDGADPASSVAVELVRRTGRYGLRVRDPRARTRVAFEGVPTFAYDPSWVLDVPVRWYDEPVDEVVGGAQPGLEHRVQVVGEVDVVRDGLTTTLRLTGTSGGASLLFTDPAPGIADWRVLFVDRAAAGTAVPGAEAPDDDVAGPDVGGTLRLDLNRTLNLPYAFTEFGTCPRPVEGNVLPFSVEAGEKVPR</sequence>